<accession>A0ABD2NEK2</accession>
<evidence type="ECO:0000256" key="1">
    <source>
        <dbReference type="SAM" id="Coils"/>
    </source>
</evidence>
<dbReference type="Pfam" id="PF21125">
    <property type="entry name" value="MPN_2A_DUB_like"/>
    <property type="match status" value="1"/>
</dbReference>
<name>A0ABD2NEK2_9CUCU</name>
<keyword evidence="3" id="KW-1185">Reference proteome</keyword>
<reference evidence="2 3" key="1">
    <citation type="journal article" date="2021" name="BMC Biol.">
        <title>Horizontally acquired antibacterial genes associated with adaptive radiation of ladybird beetles.</title>
        <authorList>
            <person name="Li H.S."/>
            <person name="Tang X.F."/>
            <person name="Huang Y.H."/>
            <person name="Xu Z.Y."/>
            <person name="Chen M.L."/>
            <person name="Du X.Y."/>
            <person name="Qiu B.Y."/>
            <person name="Chen P.T."/>
            <person name="Zhang W."/>
            <person name="Slipinski A."/>
            <person name="Escalona H.E."/>
            <person name="Waterhouse R.M."/>
            <person name="Zwick A."/>
            <person name="Pang H."/>
        </authorList>
    </citation>
    <scope>NUCLEOTIDE SEQUENCE [LARGE SCALE GENOMIC DNA]</scope>
    <source>
        <strain evidence="2">SYSU2018</strain>
    </source>
</reference>
<dbReference type="PRINTS" id="PR02051">
    <property type="entry name" value="PROTEINF175"/>
</dbReference>
<dbReference type="EMBL" id="JABFTP020000103">
    <property type="protein sequence ID" value="KAL3277183.1"/>
    <property type="molecule type" value="Genomic_DNA"/>
</dbReference>
<organism evidence="2 3">
    <name type="scientific">Cryptolaemus montrouzieri</name>
    <dbReference type="NCBI Taxonomy" id="559131"/>
    <lineage>
        <taxon>Eukaryota</taxon>
        <taxon>Metazoa</taxon>
        <taxon>Ecdysozoa</taxon>
        <taxon>Arthropoda</taxon>
        <taxon>Hexapoda</taxon>
        <taxon>Insecta</taxon>
        <taxon>Pterygota</taxon>
        <taxon>Neoptera</taxon>
        <taxon>Endopterygota</taxon>
        <taxon>Coleoptera</taxon>
        <taxon>Polyphaga</taxon>
        <taxon>Cucujiformia</taxon>
        <taxon>Coccinelloidea</taxon>
        <taxon>Coccinellidae</taxon>
        <taxon>Scymninae</taxon>
        <taxon>Scymnini</taxon>
        <taxon>Cryptolaemus</taxon>
    </lineage>
</organism>
<feature type="coiled-coil region" evidence="1">
    <location>
        <begin position="219"/>
        <end position="281"/>
    </location>
</feature>
<sequence>MIQTVSVSASGPAFSFLLYESLKNEFCQEGFLLGDIIEKETKTITDNDQQQTYNTKVIKINAVVPCPRTSYFYNSVGKINEAKLKSFLGNNFGKVVAWYKYKPLSSFKLMFREKLIHKQLSDFFNIAQDSFSMCLLISDCTINGSTHSFQQSFLRNKNNRFEPLPFHIVNLTDKKNCYKSAELPSASFQGIINKLKLDPKTSQGVTFITRLQQSVQEHVESVIEDLAVEEETLFNLEEEIRHLLMNKEDNEKEIIKELSDSELFQEEVEQMKETIKRDRKKKGKQACAK</sequence>
<comment type="caution">
    <text evidence="2">The sequence shown here is derived from an EMBL/GenBank/DDBJ whole genome shotgun (WGS) entry which is preliminary data.</text>
</comment>
<evidence type="ECO:0000313" key="3">
    <source>
        <dbReference type="Proteomes" id="UP001516400"/>
    </source>
</evidence>
<gene>
    <name evidence="2" type="ORF">HHI36_012534</name>
</gene>
<evidence type="ECO:0000313" key="2">
    <source>
        <dbReference type="EMBL" id="KAL3277183.1"/>
    </source>
</evidence>
<dbReference type="Proteomes" id="UP001516400">
    <property type="component" value="Unassembled WGS sequence"/>
</dbReference>
<dbReference type="PANTHER" id="PTHR31728">
    <property type="entry name" value="ABRAXAS FAMILY MEMBER"/>
    <property type="match status" value="1"/>
</dbReference>
<dbReference type="CDD" id="cd23525">
    <property type="entry name" value="Abraxas_2_insects"/>
    <property type="match status" value="1"/>
</dbReference>
<proteinExistence type="predicted"/>
<dbReference type="InterPro" id="IPR023238">
    <property type="entry name" value="FAM175"/>
</dbReference>
<dbReference type="PANTHER" id="PTHR31728:SF5">
    <property type="entry name" value="OS07G0540200 PROTEIN"/>
    <property type="match status" value="1"/>
</dbReference>
<keyword evidence="1" id="KW-0175">Coiled coil</keyword>
<dbReference type="AlphaFoldDB" id="A0ABD2NEK2"/>
<protein>
    <submittedName>
        <fullName evidence="2">Uncharacterized protein</fullName>
    </submittedName>
</protein>